<feature type="transmembrane region" description="Helical" evidence="1">
    <location>
        <begin position="59"/>
        <end position="80"/>
    </location>
</feature>
<keyword evidence="1" id="KW-0812">Transmembrane</keyword>
<keyword evidence="4" id="KW-1185">Reference proteome</keyword>
<dbReference type="InParanoid" id="A0A543ATC5"/>
<dbReference type="PANTHER" id="PTHR37938">
    <property type="entry name" value="BLL0215 PROTEIN"/>
    <property type="match status" value="1"/>
</dbReference>
<dbReference type="Proteomes" id="UP000317043">
    <property type="component" value="Unassembled WGS sequence"/>
</dbReference>
<evidence type="ECO:0000313" key="4">
    <source>
        <dbReference type="Proteomes" id="UP000317043"/>
    </source>
</evidence>
<dbReference type="OrthoDB" id="4350422at2"/>
<comment type="caution">
    <text evidence="3">The sequence shown here is derived from an EMBL/GenBank/DDBJ whole genome shotgun (WGS) entry which is preliminary data.</text>
</comment>
<sequence>MGFPHNLLAEDERVVLHMHPHWKELIGPVLWFVVLGAIGAIGFFALPQSWGSWVDIGRIVVAAIAVLLILWLAVLPWVTWATTHYVFTTHRLLMRTGVITRKGRDIPYARVNDVSFEQTVVERMFRFGTLMVQSASEQGAVIFKDMPKVEMVQSTLYKLVEEDRNRRIGADDAGI</sequence>
<dbReference type="AlphaFoldDB" id="A0A543ATC5"/>
<name>A0A543ATC5_9ACTN</name>
<accession>A0A543ATC5</accession>
<feature type="domain" description="YdbS-like PH" evidence="2">
    <location>
        <begin position="80"/>
        <end position="155"/>
    </location>
</feature>
<keyword evidence="1" id="KW-1133">Transmembrane helix</keyword>
<keyword evidence="1" id="KW-0472">Membrane</keyword>
<reference evidence="3 4" key="1">
    <citation type="submission" date="2019-06" db="EMBL/GenBank/DDBJ databases">
        <title>Sequencing the genomes of 1000 actinobacteria strains.</title>
        <authorList>
            <person name="Klenk H.-P."/>
        </authorList>
    </citation>
    <scope>NUCLEOTIDE SEQUENCE [LARGE SCALE GENOMIC DNA]</scope>
    <source>
        <strain evidence="3 4">DSM 45928</strain>
    </source>
</reference>
<dbReference type="InterPro" id="IPR005182">
    <property type="entry name" value="YdbS-like_PH"/>
</dbReference>
<dbReference type="EMBL" id="VFOW01000001">
    <property type="protein sequence ID" value="TQL75823.1"/>
    <property type="molecule type" value="Genomic_DNA"/>
</dbReference>
<organism evidence="3 4">
    <name type="scientific">Stackebrandtia endophytica</name>
    <dbReference type="NCBI Taxonomy" id="1496996"/>
    <lineage>
        <taxon>Bacteria</taxon>
        <taxon>Bacillati</taxon>
        <taxon>Actinomycetota</taxon>
        <taxon>Actinomycetes</taxon>
        <taxon>Glycomycetales</taxon>
        <taxon>Glycomycetaceae</taxon>
        <taxon>Stackebrandtia</taxon>
    </lineage>
</organism>
<proteinExistence type="predicted"/>
<evidence type="ECO:0000259" key="2">
    <source>
        <dbReference type="Pfam" id="PF03703"/>
    </source>
</evidence>
<dbReference type="Pfam" id="PF03703">
    <property type="entry name" value="bPH_2"/>
    <property type="match status" value="1"/>
</dbReference>
<evidence type="ECO:0000313" key="3">
    <source>
        <dbReference type="EMBL" id="TQL75823.1"/>
    </source>
</evidence>
<gene>
    <name evidence="3" type="ORF">FB566_1338</name>
</gene>
<feature type="transmembrane region" description="Helical" evidence="1">
    <location>
        <begin position="25"/>
        <end position="47"/>
    </location>
</feature>
<evidence type="ECO:0000256" key="1">
    <source>
        <dbReference type="SAM" id="Phobius"/>
    </source>
</evidence>
<dbReference type="PANTHER" id="PTHR37938:SF1">
    <property type="entry name" value="BLL0215 PROTEIN"/>
    <property type="match status" value="1"/>
</dbReference>
<protein>
    <submittedName>
        <fullName evidence="3">PH (Pleckstrin Homology) domain-containing protein</fullName>
    </submittedName>
</protein>